<dbReference type="AlphaFoldDB" id="A0A1C7M976"/>
<evidence type="ECO:0000256" key="1">
    <source>
        <dbReference type="SAM" id="MobiDB-lite"/>
    </source>
</evidence>
<protein>
    <submittedName>
        <fullName evidence="2">Uncharacterized protein</fullName>
    </submittedName>
</protein>
<name>A0A1C7M976_GRIFR</name>
<evidence type="ECO:0000313" key="3">
    <source>
        <dbReference type="Proteomes" id="UP000092993"/>
    </source>
</evidence>
<comment type="caution">
    <text evidence="2">The sequence shown here is derived from an EMBL/GenBank/DDBJ whole genome shotgun (WGS) entry which is preliminary data.</text>
</comment>
<dbReference type="OrthoDB" id="1716625at2759"/>
<reference evidence="2 3" key="1">
    <citation type="submission" date="2016-03" db="EMBL/GenBank/DDBJ databases">
        <title>Whole genome sequencing of Grifola frondosa 9006-11.</title>
        <authorList>
            <person name="Min B."/>
            <person name="Park H."/>
            <person name="Kim J.-G."/>
            <person name="Cho H."/>
            <person name="Oh Y.-L."/>
            <person name="Kong W.-S."/>
            <person name="Choi I.-G."/>
        </authorList>
    </citation>
    <scope>NUCLEOTIDE SEQUENCE [LARGE SCALE GENOMIC DNA]</scope>
    <source>
        <strain evidence="2 3">9006-11</strain>
    </source>
</reference>
<keyword evidence="3" id="KW-1185">Reference proteome</keyword>
<gene>
    <name evidence="2" type="ORF">A0H81_06916</name>
</gene>
<organism evidence="2 3">
    <name type="scientific">Grifola frondosa</name>
    <name type="common">Maitake</name>
    <name type="synonym">Polyporus frondosus</name>
    <dbReference type="NCBI Taxonomy" id="5627"/>
    <lineage>
        <taxon>Eukaryota</taxon>
        <taxon>Fungi</taxon>
        <taxon>Dikarya</taxon>
        <taxon>Basidiomycota</taxon>
        <taxon>Agaricomycotina</taxon>
        <taxon>Agaricomycetes</taxon>
        <taxon>Polyporales</taxon>
        <taxon>Grifolaceae</taxon>
        <taxon>Grifola</taxon>
    </lineage>
</organism>
<dbReference type="EMBL" id="LUGG01000007">
    <property type="protein sequence ID" value="OBZ73147.1"/>
    <property type="molecule type" value="Genomic_DNA"/>
</dbReference>
<feature type="compositionally biased region" description="Basic and acidic residues" evidence="1">
    <location>
        <begin position="187"/>
        <end position="199"/>
    </location>
</feature>
<accession>A0A1C7M976</accession>
<proteinExistence type="predicted"/>
<sequence length="199" mass="22329">MHYPYLTESADHGVTLDLLPVGIDELDTGVIPEDAPVIQLSLSFPVAAEEDVRQRWLDALNKCRYYTLRSLSFPSHSGSYLAHGPNVDLELDTRQSVMAILSSGLPLPKSPSIQIAEVSMGQASDTTQQEREERGWWSLRFQQVLREMQRQDVPLSLLEPQRLVLPSRGSNNATRPLCQKSASGHGIRMDNRTPRLRDP</sequence>
<feature type="region of interest" description="Disordered" evidence="1">
    <location>
        <begin position="166"/>
        <end position="199"/>
    </location>
</feature>
<dbReference type="Proteomes" id="UP000092993">
    <property type="component" value="Unassembled WGS sequence"/>
</dbReference>
<evidence type="ECO:0000313" key="2">
    <source>
        <dbReference type="EMBL" id="OBZ73147.1"/>
    </source>
</evidence>